<name>A0A2K3P5I3_TRIPR</name>
<reference evidence="1 2" key="2">
    <citation type="journal article" date="2017" name="Front. Plant Sci.">
        <title>Gene Classification and Mining of Molecular Markers Useful in Red Clover (Trifolium pratense) Breeding.</title>
        <authorList>
            <person name="Istvanek J."/>
            <person name="Dluhosova J."/>
            <person name="Dluhos P."/>
            <person name="Patkova L."/>
            <person name="Nedelnik J."/>
            <person name="Repkova J."/>
        </authorList>
    </citation>
    <scope>NUCLEOTIDE SEQUENCE [LARGE SCALE GENOMIC DNA]</scope>
    <source>
        <strain evidence="2">cv. Tatra</strain>
        <tissue evidence="1">Young leaves</tissue>
    </source>
</reference>
<evidence type="ECO:0000313" key="2">
    <source>
        <dbReference type="Proteomes" id="UP000236291"/>
    </source>
</evidence>
<gene>
    <name evidence="1" type="ORF">L195_g007124</name>
</gene>
<dbReference type="Proteomes" id="UP000236291">
    <property type="component" value="Unassembled WGS sequence"/>
</dbReference>
<protein>
    <submittedName>
        <fullName evidence="1">Uncharacterized protein</fullName>
    </submittedName>
</protein>
<dbReference type="EMBL" id="ASHM01003892">
    <property type="protein sequence ID" value="PNY10542.1"/>
    <property type="molecule type" value="Genomic_DNA"/>
</dbReference>
<proteinExistence type="predicted"/>
<comment type="caution">
    <text evidence="1">The sequence shown here is derived from an EMBL/GenBank/DDBJ whole genome shotgun (WGS) entry which is preliminary data.</text>
</comment>
<sequence length="147" mass="16278">MLPTKDNLLRRRALVMDQAHCVPGCRESARMFHLIFDCPLALNVSIKILKCLGLSSTLSIEDTLTSSNLKGCYTQGKQGTNPSSKVNLWKSLELWRISNCRLVEFTMVLLPMIKVRVSDIMKFGLGVLCSAIPLAVSSVSDLCMFAL</sequence>
<reference evidence="1 2" key="1">
    <citation type="journal article" date="2014" name="Am. J. Bot.">
        <title>Genome assembly and annotation for red clover (Trifolium pratense; Fabaceae).</title>
        <authorList>
            <person name="Istvanek J."/>
            <person name="Jaros M."/>
            <person name="Krenek A."/>
            <person name="Repkova J."/>
        </authorList>
    </citation>
    <scope>NUCLEOTIDE SEQUENCE [LARGE SCALE GENOMIC DNA]</scope>
    <source>
        <strain evidence="2">cv. Tatra</strain>
        <tissue evidence="1">Young leaves</tissue>
    </source>
</reference>
<accession>A0A2K3P5I3</accession>
<organism evidence="1 2">
    <name type="scientific">Trifolium pratense</name>
    <name type="common">Red clover</name>
    <dbReference type="NCBI Taxonomy" id="57577"/>
    <lineage>
        <taxon>Eukaryota</taxon>
        <taxon>Viridiplantae</taxon>
        <taxon>Streptophyta</taxon>
        <taxon>Embryophyta</taxon>
        <taxon>Tracheophyta</taxon>
        <taxon>Spermatophyta</taxon>
        <taxon>Magnoliopsida</taxon>
        <taxon>eudicotyledons</taxon>
        <taxon>Gunneridae</taxon>
        <taxon>Pentapetalae</taxon>
        <taxon>rosids</taxon>
        <taxon>fabids</taxon>
        <taxon>Fabales</taxon>
        <taxon>Fabaceae</taxon>
        <taxon>Papilionoideae</taxon>
        <taxon>50 kb inversion clade</taxon>
        <taxon>NPAAA clade</taxon>
        <taxon>Hologalegina</taxon>
        <taxon>IRL clade</taxon>
        <taxon>Trifolieae</taxon>
        <taxon>Trifolium</taxon>
    </lineage>
</organism>
<evidence type="ECO:0000313" key="1">
    <source>
        <dbReference type="EMBL" id="PNY10542.1"/>
    </source>
</evidence>
<dbReference type="AlphaFoldDB" id="A0A2K3P5I3"/>